<sequence>MLLLLLFYDPIRGFHPALDPFFMLFVQTVGLVFLVLTVFCIIGLVFLVIRRLYSVCRGE</sequence>
<feature type="transmembrane region" description="Helical" evidence="1">
    <location>
        <begin position="20"/>
        <end position="49"/>
    </location>
</feature>
<accession>A0ABD8ABE8</accession>
<protein>
    <submittedName>
        <fullName evidence="2">Uncharacterized protein</fullName>
    </submittedName>
</protein>
<reference evidence="2 3" key="1">
    <citation type="submission" date="2023-10" db="EMBL/GenBank/DDBJ databases">
        <title>The complete genome sequence of Methanoculleus palmolei DSM 4273.</title>
        <authorList>
            <person name="Lai S.-J."/>
            <person name="You Y.-T."/>
            <person name="Chen S.-C."/>
        </authorList>
    </citation>
    <scope>NUCLEOTIDE SEQUENCE [LARGE SCALE GENOMIC DNA]</scope>
    <source>
        <strain evidence="2 3">DSM 4273</strain>
    </source>
</reference>
<evidence type="ECO:0000256" key="1">
    <source>
        <dbReference type="SAM" id="Phobius"/>
    </source>
</evidence>
<proteinExistence type="predicted"/>
<keyword evidence="3" id="KW-1185">Reference proteome</keyword>
<name>A0ABD8ABE8_9EURY</name>
<dbReference type="EMBL" id="CP137641">
    <property type="protein sequence ID" value="WOX56525.1"/>
    <property type="molecule type" value="Genomic_DNA"/>
</dbReference>
<dbReference type="AlphaFoldDB" id="A0ABD8ABE8"/>
<evidence type="ECO:0000313" key="3">
    <source>
        <dbReference type="Proteomes" id="UP001626603"/>
    </source>
</evidence>
<keyword evidence="1" id="KW-1133">Transmembrane helix</keyword>
<evidence type="ECO:0000313" key="2">
    <source>
        <dbReference type="EMBL" id="WOX56525.1"/>
    </source>
</evidence>
<keyword evidence="1" id="KW-0472">Membrane</keyword>
<dbReference type="Proteomes" id="UP001626603">
    <property type="component" value="Chromosome"/>
</dbReference>
<gene>
    <name evidence="2" type="ORF">R6Y95_04120</name>
</gene>
<keyword evidence="1" id="KW-0812">Transmembrane</keyword>
<organism evidence="2 3">
    <name type="scientific">Methanoculleus palmolei</name>
    <dbReference type="NCBI Taxonomy" id="72612"/>
    <lineage>
        <taxon>Archaea</taxon>
        <taxon>Methanobacteriati</taxon>
        <taxon>Methanobacteriota</taxon>
        <taxon>Stenosarchaea group</taxon>
        <taxon>Methanomicrobia</taxon>
        <taxon>Methanomicrobiales</taxon>
        <taxon>Methanomicrobiaceae</taxon>
        <taxon>Methanoculleus</taxon>
    </lineage>
</organism>